<keyword evidence="3" id="KW-1185">Reference proteome</keyword>
<evidence type="ECO:0000313" key="3">
    <source>
        <dbReference type="Proteomes" id="UP001153954"/>
    </source>
</evidence>
<gene>
    <name evidence="2" type="ORF">EEDITHA_LOCUS9303</name>
</gene>
<organism evidence="2 3">
    <name type="scientific">Euphydryas editha</name>
    <name type="common">Edith's checkerspot</name>
    <dbReference type="NCBI Taxonomy" id="104508"/>
    <lineage>
        <taxon>Eukaryota</taxon>
        <taxon>Metazoa</taxon>
        <taxon>Ecdysozoa</taxon>
        <taxon>Arthropoda</taxon>
        <taxon>Hexapoda</taxon>
        <taxon>Insecta</taxon>
        <taxon>Pterygota</taxon>
        <taxon>Neoptera</taxon>
        <taxon>Endopterygota</taxon>
        <taxon>Lepidoptera</taxon>
        <taxon>Glossata</taxon>
        <taxon>Ditrysia</taxon>
        <taxon>Papilionoidea</taxon>
        <taxon>Nymphalidae</taxon>
        <taxon>Nymphalinae</taxon>
        <taxon>Euphydryas</taxon>
    </lineage>
</organism>
<proteinExistence type="predicted"/>
<reference evidence="2" key="1">
    <citation type="submission" date="2022-03" db="EMBL/GenBank/DDBJ databases">
        <authorList>
            <person name="Tunstrom K."/>
        </authorList>
    </citation>
    <scope>NUCLEOTIDE SEQUENCE</scope>
</reference>
<dbReference type="Proteomes" id="UP001153954">
    <property type="component" value="Unassembled WGS sequence"/>
</dbReference>
<protein>
    <submittedName>
        <fullName evidence="2">Uncharacterized protein</fullName>
    </submittedName>
</protein>
<dbReference type="EMBL" id="CAKOGL010000013">
    <property type="protein sequence ID" value="CAH2093656.1"/>
    <property type="molecule type" value="Genomic_DNA"/>
</dbReference>
<sequence>MHLLAATVPNLRNIYITRHIPTVFKTVRSEAGSRTAQETALFCHFGFDRSEQSVSHGRDTSRVGFAFGVTFRACFSVKIGMSRSYVRRENKKVCNGRAERSAGCEWHMPLDTRARARGAAPRDVTRRAPSRCCRVVGSSMDRHRSTARQSTHSPLLFN</sequence>
<evidence type="ECO:0000313" key="2">
    <source>
        <dbReference type="EMBL" id="CAH2093656.1"/>
    </source>
</evidence>
<evidence type="ECO:0000256" key="1">
    <source>
        <dbReference type="SAM" id="MobiDB-lite"/>
    </source>
</evidence>
<name>A0AAU9U3L1_EUPED</name>
<feature type="compositionally biased region" description="Polar residues" evidence="1">
    <location>
        <begin position="147"/>
        <end position="158"/>
    </location>
</feature>
<accession>A0AAU9U3L1</accession>
<dbReference type="AlphaFoldDB" id="A0AAU9U3L1"/>
<comment type="caution">
    <text evidence="2">The sequence shown here is derived from an EMBL/GenBank/DDBJ whole genome shotgun (WGS) entry which is preliminary data.</text>
</comment>
<feature type="region of interest" description="Disordered" evidence="1">
    <location>
        <begin position="139"/>
        <end position="158"/>
    </location>
</feature>